<accession>A0A699JNR2</accession>
<protein>
    <submittedName>
        <fullName evidence="2">Uncharacterized protein</fullName>
    </submittedName>
</protein>
<organism evidence="2">
    <name type="scientific">Tanacetum cinerariifolium</name>
    <name type="common">Dalmatian daisy</name>
    <name type="synonym">Chrysanthemum cinerariifolium</name>
    <dbReference type="NCBI Taxonomy" id="118510"/>
    <lineage>
        <taxon>Eukaryota</taxon>
        <taxon>Viridiplantae</taxon>
        <taxon>Streptophyta</taxon>
        <taxon>Embryophyta</taxon>
        <taxon>Tracheophyta</taxon>
        <taxon>Spermatophyta</taxon>
        <taxon>Magnoliopsida</taxon>
        <taxon>eudicotyledons</taxon>
        <taxon>Gunneridae</taxon>
        <taxon>Pentapetalae</taxon>
        <taxon>asterids</taxon>
        <taxon>campanulids</taxon>
        <taxon>Asterales</taxon>
        <taxon>Asteraceae</taxon>
        <taxon>Asteroideae</taxon>
        <taxon>Anthemideae</taxon>
        <taxon>Anthemidinae</taxon>
        <taxon>Tanacetum</taxon>
    </lineage>
</organism>
<gene>
    <name evidence="2" type="ORF">Tci_617491</name>
</gene>
<reference evidence="2" key="1">
    <citation type="journal article" date="2019" name="Sci. Rep.">
        <title>Draft genome of Tanacetum cinerariifolium, the natural source of mosquito coil.</title>
        <authorList>
            <person name="Yamashiro T."/>
            <person name="Shiraishi A."/>
            <person name="Satake H."/>
            <person name="Nakayama K."/>
        </authorList>
    </citation>
    <scope>NUCLEOTIDE SEQUENCE</scope>
</reference>
<evidence type="ECO:0000256" key="1">
    <source>
        <dbReference type="SAM" id="MobiDB-lite"/>
    </source>
</evidence>
<sequence length="126" mass="13662">IGLSLVGCVSSFTLEMQVTLHKEIKQNFPCIKVMDNYIDENLRVVIEVLDESGSSRTLARLGEPKAGVLVPLTTTPNNVHSIKAGKERHDSDGEESFMADSKTKGSDVGCSSGTRKRRRLVLDGSG</sequence>
<name>A0A699JNR2_TANCI</name>
<dbReference type="EMBL" id="BKCJ010427061">
    <property type="protein sequence ID" value="GFA45519.1"/>
    <property type="molecule type" value="Genomic_DNA"/>
</dbReference>
<proteinExistence type="predicted"/>
<feature type="region of interest" description="Disordered" evidence="1">
    <location>
        <begin position="79"/>
        <end position="126"/>
    </location>
</feature>
<comment type="caution">
    <text evidence="2">The sequence shown here is derived from an EMBL/GenBank/DDBJ whole genome shotgun (WGS) entry which is preliminary data.</text>
</comment>
<dbReference type="AlphaFoldDB" id="A0A699JNR2"/>
<feature type="non-terminal residue" evidence="2">
    <location>
        <position position="1"/>
    </location>
</feature>
<evidence type="ECO:0000313" key="2">
    <source>
        <dbReference type="EMBL" id="GFA45519.1"/>
    </source>
</evidence>